<dbReference type="Gene3D" id="3.40.50.1820">
    <property type="entry name" value="alpha/beta hydrolase"/>
    <property type="match status" value="1"/>
</dbReference>
<keyword evidence="1 3" id="KW-0378">Hydrolase</keyword>
<comment type="caution">
    <text evidence="3">The sequence shown here is derived from an EMBL/GenBank/DDBJ whole genome shotgun (WGS) entry which is preliminary data.</text>
</comment>
<evidence type="ECO:0000256" key="1">
    <source>
        <dbReference type="ARBA" id="ARBA00022801"/>
    </source>
</evidence>
<organism evidence="3 4">
    <name type="scientific">Psychromarinibacter sediminicola</name>
    <dbReference type="NCBI Taxonomy" id="3033385"/>
    <lineage>
        <taxon>Bacteria</taxon>
        <taxon>Pseudomonadati</taxon>
        <taxon>Pseudomonadota</taxon>
        <taxon>Alphaproteobacteria</taxon>
        <taxon>Rhodobacterales</taxon>
        <taxon>Paracoccaceae</taxon>
        <taxon>Psychromarinibacter</taxon>
    </lineage>
</organism>
<dbReference type="PANTHER" id="PTHR43798:SF31">
    <property type="entry name" value="AB HYDROLASE SUPERFAMILY PROTEIN YCLE"/>
    <property type="match status" value="1"/>
</dbReference>
<name>A0AAE3NRZ9_9RHOB</name>
<evidence type="ECO:0000313" key="3">
    <source>
        <dbReference type="EMBL" id="MDF0600986.1"/>
    </source>
</evidence>
<dbReference type="GO" id="GO:0016020">
    <property type="term" value="C:membrane"/>
    <property type="evidence" value="ECO:0007669"/>
    <property type="project" value="TreeGrafter"/>
</dbReference>
<gene>
    <name evidence="3" type="ORF">P1J78_09615</name>
</gene>
<feature type="domain" description="AB hydrolase-1" evidence="2">
    <location>
        <begin position="37"/>
        <end position="259"/>
    </location>
</feature>
<dbReference type="InterPro" id="IPR000073">
    <property type="entry name" value="AB_hydrolase_1"/>
</dbReference>
<dbReference type="Proteomes" id="UP001220964">
    <property type="component" value="Unassembled WGS sequence"/>
</dbReference>
<dbReference type="InterPro" id="IPR029058">
    <property type="entry name" value="AB_hydrolase_fold"/>
</dbReference>
<dbReference type="EMBL" id="JARGYC010000020">
    <property type="protein sequence ID" value="MDF0600986.1"/>
    <property type="molecule type" value="Genomic_DNA"/>
</dbReference>
<accession>A0AAE3NRZ9</accession>
<evidence type="ECO:0000313" key="4">
    <source>
        <dbReference type="Proteomes" id="UP001220964"/>
    </source>
</evidence>
<dbReference type="AlphaFoldDB" id="A0AAE3NRZ9"/>
<keyword evidence="4" id="KW-1185">Reference proteome</keyword>
<proteinExistence type="predicted"/>
<dbReference type="PANTHER" id="PTHR43798">
    <property type="entry name" value="MONOACYLGLYCEROL LIPASE"/>
    <property type="match status" value="1"/>
</dbReference>
<sequence length="270" mass="30299">MSSSKPWPFYTEPDFLDVHGLKTAIRRKGEGEAVMYLHGAGLTRRWLPFHEALSQSVDLIAPEHPGYGDTPFPEWLDNFADMVIHYAELLDELGLEKVHLVGHSFGGWIAAEFASFYPERLASLQLIAPAGLKGAFRHDIFRQTGEEIVARLFNGHEDKFPDYLDEGDQVEAIVHNYVESITLARLAWQPRHDTKLERRLARVKAPTQIILAEEDNVIDNAVAARYADLIDGAKVVTITSPDVPTSHLPFVQAPEKLAEMISTFASRSKE</sequence>
<dbReference type="RefSeq" id="WP_275567128.1">
    <property type="nucleotide sequence ID" value="NZ_JARGYC010000020.1"/>
</dbReference>
<evidence type="ECO:0000259" key="2">
    <source>
        <dbReference type="Pfam" id="PF12697"/>
    </source>
</evidence>
<dbReference type="PRINTS" id="PR00111">
    <property type="entry name" value="ABHYDROLASE"/>
</dbReference>
<dbReference type="Pfam" id="PF12697">
    <property type="entry name" value="Abhydrolase_6"/>
    <property type="match status" value="1"/>
</dbReference>
<reference evidence="3" key="1">
    <citation type="submission" date="2023-03" db="EMBL/GenBank/DDBJ databases">
        <title>Multiphase analysis and comparison of six strains from genera Psychromarinibacter, Lutimaribacter, and Maritimibacter, including a novel species: Psychromarinibacter sediminicola sp. nov.</title>
        <authorList>
            <person name="Wang Y.-H."/>
            <person name="Ye M.-Q."/>
            <person name="Du Z.-J."/>
        </authorList>
    </citation>
    <scope>NUCLEOTIDE SEQUENCE</scope>
    <source>
        <strain evidence="3">C21-152</strain>
    </source>
</reference>
<dbReference type="SUPFAM" id="SSF53474">
    <property type="entry name" value="alpha/beta-Hydrolases"/>
    <property type="match status" value="1"/>
</dbReference>
<dbReference type="GO" id="GO:0016787">
    <property type="term" value="F:hydrolase activity"/>
    <property type="evidence" value="ECO:0007669"/>
    <property type="project" value="UniProtKB-KW"/>
</dbReference>
<dbReference type="InterPro" id="IPR050266">
    <property type="entry name" value="AB_hydrolase_sf"/>
</dbReference>
<protein>
    <submittedName>
        <fullName evidence="3">Alpha/beta hydrolase</fullName>
    </submittedName>
</protein>